<dbReference type="RefSeq" id="WP_346761047.1">
    <property type="nucleotide sequence ID" value="NZ_JAUJEB010000007.1"/>
</dbReference>
<evidence type="ECO:0000313" key="3">
    <source>
        <dbReference type="Proteomes" id="UP001172083"/>
    </source>
</evidence>
<dbReference type="InterPro" id="IPR029058">
    <property type="entry name" value="AB_hydrolase_fold"/>
</dbReference>
<feature type="domain" description="AB hydrolase-1" evidence="1">
    <location>
        <begin position="14"/>
        <end position="244"/>
    </location>
</feature>
<dbReference type="Gene3D" id="3.40.50.1820">
    <property type="entry name" value="alpha/beta hydrolase"/>
    <property type="match status" value="1"/>
</dbReference>
<dbReference type="EMBL" id="JAUJEB010000007">
    <property type="protein sequence ID" value="MDN5215709.1"/>
    <property type="molecule type" value="Genomic_DNA"/>
</dbReference>
<comment type="caution">
    <text evidence="2">The sequence shown here is derived from an EMBL/GenBank/DDBJ whole genome shotgun (WGS) entry which is preliminary data.</text>
</comment>
<evidence type="ECO:0000259" key="1">
    <source>
        <dbReference type="Pfam" id="PF00561"/>
    </source>
</evidence>
<dbReference type="GO" id="GO:0016787">
    <property type="term" value="F:hydrolase activity"/>
    <property type="evidence" value="ECO:0007669"/>
    <property type="project" value="UniProtKB-KW"/>
</dbReference>
<evidence type="ECO:0000313" key="2">
    <source>
        <dbReference type="EMBL" id="MDN5215709.1"/>
    </source>
</evidence>
<proteinExistence type="predicted"/>
<sequence length="258" mass="28930">MMSSIYGQASGQGPAVVLLHGFCETHHIWNELGQEIAGKYKVLCPDLPGFGDSPLKIKNFSLEYIADELKDWLDLRQVTACTMIGHSLGGYVTLAFAKKYPGMVEKIGLFHSSIYEDDPVKKSTRDKTIDFINKNGMEAFVNSFFHNLFYAPNLSQPYIKGKLEEISARARLLKSSAVNAYLSAMKNREDSGKWISTFTKPVLFIAGSEDGAVPIEVSREQAKLSPKIEFHELNSTGHMGMFEKQFQAFDIVKKFLEK</sequence>
<protein>
    <submittedName>
        <fullName evidence="2">Alpha/beta hydrolase</fullName>
    </submittedName>
</protein>
<reference evidence="2" key="1">
    <citation type="submission" date="2023-06" db="EMBL/GenBank/DDBJ databases">
        <title>Genomic of Agaribacillus aureum.</title>
        <authorList>
            <person name="Wang G."/>
        </authorList>
    </citation>
    <scope>NUCLEOTIDE SEQUENCE</scope>
    <source>
        <strain evidence="2">BMA12</strain>
    </source>
</reference>
<organism evidence="2 3">
    <name type="scientific">Agaribacillus aureus</name>
    <dbReference type="NCBI Taxonomy" id="3051825"/>
    <lineage>
        <taxon>Bacteria</taxon>
        <taxon>Pseudomonadati</taxon>
        <taxon>Bacteroidota</taxon>
        <taxon>Cytophagia</taxon>
        <taxon>Cytophagales</taxon>
        <taxon>Splendidivirgaceae</taxon>
        <taxon>Agaribacillus</taxon>
    </lineage>
</organism>
<gene>
    <name evidence="2" type="ORF">QQ020_26765</name>
</gene>
<accession>A0ABT8LD55</accession>
<dbReference type="PRINTS" id="PR00111">
    <property type="entry name" value="ABHYDROLASE"/>
</dbReference>
<dbReference type="PANTHER" id="PTHR43798">
    <property type="entry name" value="MONOACYLGLYCEROL LIPASE"/>
    <property type="match status" value="1"/>
</dbReference>
<dbReference type="Pfam" id="PF00561">
    <property type="entry name" value="Abhydrolase_1"/>
    <property type="match status" value="1"/>
</dbReference>
<keyword evidence="2" id="KW-0378">Hydrolase</keyword>
<dbReference type="InterPro" id="IPR050266">
    <property type="entry name" value="AB_hydrolase_sf"/>
</dbReference>
<dbReference type="SUPFAM" id="SSF53474">
    <property type="entry name" value="alpha/beta-Hydrolases"/>
    <property type="match status" value="1"/>
</dbReference>
<name>A0ABT8LD55_9BACT</name>
<dbReference type="Proteomes" id="UP001172083">
    <property type="component" value="Unassembled WGS sequence"/>
</dbReference>
<keyword evidence="3" id="KW-1185">Reference proteome</keyword>
<dbReference type="InterPro" id="IPR000073">
    <property type="entry name" value="AB_hydrolase_1"/>
</dbReference>